<feature type="transmembrane region" description="Helical" evidence="1">
    <location>
        <begin position="21"/>
        <end position="47"/>
    </location>
</feature>
<dbReference type="PANTHER" id="PTHR36833">
    <property type="entry name" value="SLR0610 PROTEIN-RELATED"/>
    <property type="match status" value="1"/>
</dbReference>
<gene>
    <name evidence="2" type="ORF">SAMN05421748_10497</name>
</gene>
<dbReference type="Proteomes" id="UP000219612">
    <property type="component" value="Unassembled WGS sequence"/>
</dbReference>
<keyword evidence="1" id="KW-1133">Transmembrane helix</keyword>
<dbReference type="AlphaFoldDB" id="A0A285HBS9"/>
<evidence type="ECO:0000313" key="3">
    <source>
        <dbReference type="Proteomes" id="UP000219612"/>
    </source>
</evidence>
<feature type="transmembrane region" description="Helical" evidence="1">
    <location>
        <begin position="144"/>
        <end position="171"/>
    </location>
</feature>
<feature type="transmembrane region" description="Helical" evidence="1">
    <location>
        <begin position="202"/>
        <end position="220"/>
    </location>
</feature>
<evidence type="ECO:0000256" key="1">
    <source>
        <dbReference type="SAM" id="Phobius"/>
    </source>
</evidence>
<dbReference type="EMBL" id="OBDY01000004">
    <property type="protein sequence ID" value="SNY33199.1"/>
    <property type="molecule type" value="Genomic_DNA"/>
</dbReference>
<dbReference type="Pfam" id="PF06182">
    <property type="entry name" value="ABC2_membrane_6"/>
    <property type="match status" value="1"/>
</dbReference>
<accession>A0A285HBS9</accession>
<feature type="transmembrane region" description="Helical" evidence="1">
    <location>
        <begin position="232"/>
        <end position="252"/>
    </location>
</feature>
<keyword evidence="1" id="KW-0472">Membrane</keyword>
<sequence length="264" mass="28248">MANPYVVLLGAKLRSMASYRASFAMELITNAAGTVIDVATVFVLFGAATTIGEFSLAEALMMTGITSAGFVLADMTVGNIDDLKRYVRTGTLDAVLVRPLGVLPQLICMDLPIRKLMRLFVGISVLVAAVAMNDIDWTPARVLLLVISPVTAGVFFGSLFVIAGSFSFWWVESGEVGNGFTYGGRDFASYPITVYDGWFRTVFAYTLGFAFVAYQPALVILGRPDPLGLPAWAGYTAPLVALAAAAIAGLVWRTGVRRYRSTGS</sequence>
<dbReference type="PANTHER" id="PTHR36833:SF1">
    <property type="entry name" value="INTEGRAL MEMBRANE TRANSPORT PROTEIN"/>
    <property type="match status" value="1"/>
</dbReference>
<keyword evidence="3" id="KW-1185">Reference proteome</keyword>
<keyword evidence="1" id="KW-0812">Transmembrane</keyword>
<feature type="transmembrane region" description="Helical" evidence="1">
    <location>
        <begin position="59"/>
        <end position="78"/>
    </location>
</feature>
<feature type="transmembrane region" description="Helical" evidence="1">
    <location>
        <begin position="116"/>
        <end position="132"/>
    </location>
</feature>
<protein>
    <submittedName>
        <fullName evidence="2">ABC-2 type transport system permease protein</fullName>
    </submittedName>
</protein>
<dbReference type="InterPro" id="IPR010390">
    <property type="entry name" value="ABC-2_transporter-like"/>
</dbReference>
<reference evidence="2 3" key="1">
    <citation type="submission" date="2017-09" db="EMBL/GenBank/DDBJ databases">
        <authorList>
            <person name="Ehlers B."/>
            <person name="Leendertz F.H."/>
        </authorList>
    </citation>
    <scope>NUCLEOTIDE SEQUENCE [LARGE SCALE GENOMIC DNA]</scope>
    <source>
        <strain evidence="2 3">CGMCC 4.6857</strain>
    </source>
</reference>
<organism evidence="2 3">
    <name type="scientific">Paractinoplanes atraurantiacus</name>
    <dbReference type="NCBI Taxonomy" id="1036182"/>
    <lineage>
        <taxon>Bacteria</taxon>
        <taxon>Bacillati</taxon>
        <taxon>Actinomycetota</taxon>
        <taxon>Actinomycetes</taxon>
        <taxon>Micromonosporales</taxon>
        <taxon>Micromonosporaceae</taxon>
        <taxon>Paractinoplanes</taxon>
    </lineage>
</organism>
<proteinExistence type="predicted"/>
<dbReference type="RefSeq" id="WP_342751543.1">
    <property type="nucleotide sequence ID" value="NZ_OBDY01000004.1"/>
</dbReference>
<evidence type="ECO:0000313" key="2">
    <source>
        <dbReference type="EMBL" id="SNY33199.1"/>
    </source>
</evidence>
<name>A0A285HBS9_9ACTN</name>